<dbReference type="PIRSF" id="PIRSF037227">
    <property type="entry name" value="Aminobenzoyl-glu_utiliz_pB"/>
    <property type="match status" value="1"/>
</dbReference>
<dbReference type="GO" id="GO:0046657">
    <property type="term" value="P:folic acid catabolic process"/>
    <property type="evidence" value="ECO:0007669"/>
    <property type="project" value="TreeGrafter"/>
</dbReference>
<dbReference type="EMBL" id="JACRTG010000033">
    <property type="protein sequence ID" value="MBC8589273.1"/>
    <property type="molecule type" value="Genomic_DNA"/>
</dbReference>
<organism evidence="2 3">
    <name type="scientific">Paratissierella segnis</name>
    <dbReference type="NCBI Taxonomy" id="2763679"/>
    <lineage>
        <taxon>Bacteria</taxon>
        <taxon>Bacillati</taxon>
        <taxon>Bacillota</taxon>
        <taxon>Tissierellia</taxon>
        <taxon>Tissierellales</taxon>
        <taxon>Tissierellaceae</taxon>
        <taxon>Paratissierella</taxon>
    </lineage>
</organism>
<sequence length="473" mass="50995">MNLDMDQAQKILMDWFEKNQQVAIDTSKKIWDLAEIQFEEFESSALLSNWLESEGFTIERGVANMPTAFVATYSTADKPVIGIIAEYDALEGLGCEIADTHIPTGKNGHACGHNLFGTASTSAAIAIKTAMEELGIKGTLKLFGCPAEEGGSAKVFMVRDGVFDGLDAMIAWHPANATMCTMASSLAIYGVKFAFHGIAAHAGVTPHLGRSALDGAILMDVGVNYLREHMTTSCRIHSVITNGGIAPNIVPSEAEIYYYLRAPQRSEVDDLFERVKDIAKGAALMTGTTVDYKIVSASSNSISSKAISEVALKNLLKVGGPKFTPEEYEFAAKLNVDVKLQDKLENMMFMYHISDEHCKDDLYEGIGESMLEGTTAPYSGDSGDVSWQVPFASYNVACQTVGTGNHSWQQTVCAGMGIGQKGMLVAAKALSLTGVELMTSPDILEAAKKELDDKLKNYPYTSPLPDGATPFDN</sequence>
<dbReference type="Gene3D" id="3.30.70.360">
    <property type="match status" value="1"/>
</dbReference>
<gene>
    <name evidence="2" type="ORF">H8707_13715</name>
</gene>
<feature type="domain" description="Peptidase M20 dimerisation" evidence="1">
    <location>
        <begin position="190"/>
        <end position="281"/>
    </location>
</feature>
<comment type="caution">
    <text evidence="2">The sequence shown here is derived from an EMBL/GenBank/DDBJ whole genome shotgun (WGS) entry which is preliminary data.</text>
</comment>
<dbReference type="NCBIfam" id="TIGR01891">
    <property type="entry name" value="amidohydrolases"/>
    <property type="match status" value="1"/>
</dbReference>
<proteinExistence type="predicted"/>
<dbReference type="RefSeq" id="WP_262430738.1">
    <property type="nucleotide sequence ID" value="NZ_JACRTG010000033.1"/>
</dbReference>
<dbReference type="GO" id="GO:0005737">
    <property type="term" value="C:cytoplasm"/>
    <property type="evidence" value="ECO:0007669"/>
    <property type="project" value="TreeGrafter"/>
</dbReference>
<dbReference type="InterPro" id="IPR017145">
    <property type="entry name" value="Aminobenzoyl-glu_utiliz_pB"/>
</dbReference>
<dbReference type="Proteomes" id="UP000601171">
    <property type="component" value="Unassembled WGS sequence"/>
</dbReference>
<dbReference type="InterPro" id="IPR011650">
    <property type="entry name" value="Peptidase_M20_dimer"/>
</dbReference>
<dbReference type="SUPFAM" id="SSF53187">
    <property type="entry name" value="Zn-dependent exopeptidases"/>
    <property type="match status" value="1"/>
</dbReference>
<name>A0A926IM40_9FIRM</name>
<dbReference type="Gene3D" id="3.40.630.10">
    <property type="entry name" value="Zn peptidases"/>
    <property type="match status" value="2"/>
</dbReference>
<evidence type="ECO:0000259" key="1">
    <source>
        <dbReference type="Pfam" id="PF07687"/>
    </source>
</evidence>
<protein>
    <submittedName>
        <fullName evidence="2">Amidohydrolase</fullName>
    </submittedName>
</protein>
<evidence type="ECO:0000313" key="2">
    <source>
        <dbReference type="EMBL" id="MBC8589273.1"/>
    </source>
</evidence>
<dbReference type="InterPro" id="IPR017439">
    <property type="entry name" value="Amidohydrolase"/>
</dbReference>
<evidence type="ECO:0000313" key="3">
    <source>
        <dbReference type="Proteomes" id="UP000601171"/>
    </source>
</evidence>
<keyword evidence="3" id="KW-1185">Reference proteome</keyword>
<dbReference type="AlphaFoldDB" id="A0A926IM40"/>
<dbReference type="SUPFAM" id="SSF55031">
    <property type="entry name" value="Bacterial exopeptidase dimerisation domain"/>
    <property type="match status" value="1"/>
</dbReference>
<dbReference type="FunFam" id="3.30.70.360:FF:000004">
    <property type="entry name" value="Peptidase M20 domain-containing protein 2"/>
    <property type="match status" value="1"/>
</dbReference>
<dbReference type="GO" id="GO:0071713">
    <property type="term" value="F:para-aminobenzoyl-glutamate hydrolase activity"/>
    <property type="evidence" value="ECO:0007669"/>
    <property type="project" value="TreeGrafter"/>
</dbReference>
<dbReference type="InterPro" id="IPR036264">
    <property type="entry name" value="Bact_exopeptidase_dim_dom"/>
</dbReference>
<accession>A0A926IM40</accession>
<reference evidence="2" key="1">
    <citation type="submission" date="2020-08" db="EMBL/GenBank/DDBJ databases">
        <title>Genome public.</title>
        <authorList>
            <person name="Liu C."/>
            <person name="Sun Q."/>
        </authorList>
    </citation>
    <scope>NUCLEOTIDE SEQUENCE</scope>
    <source>
        <strain evidence="2">BX21</strain>
    </source>
</reference>
<dbReference type="Pfam" id="PF07687">
    <property type="entry name" value="M20_dimer"/>
    <property type="match status" value="1"/>
</dbReference>
<dbReference type="GO" id="GO:0016805">
    <property type="term" value="F:dipeptidase activity"/>
    <property type="evidence" value="ECO:0007669"/>
    <property type="project" value="TreeGrafter"/>
</dbReference>
<dbReference type="PANTHER" id="PTHR30575">
    <property type="entry name" value="PEPTIDASE M20"/>
    <property type="match status" value="1"/>
</dbReference>
<dbReference type="PANTHER" id="PTHR30575:SF0">
    <property type="entry name" value="XAA-ARG DIPEPTIDASE"/>
    <property type="match status" value="1"/>
</dbReference>
<dbReference type="InterPro" id="IPR052030">
    <property type="entry name" value="Peptidase_M20/M20A_hydrolases"/>
</dbReference>